<gene>
    <name evidence="1" type="ORF">A3SI_15508</name>
</gene>
<comment type="caution">
    <text evidence="1">The sequence shown here is derived from an EMBL/GenBank/DDBJ whole genome shotgun (WGS) entry which is preliminary data.</text>
</comment>
<sequence>MEHLIGHAEAVQKGALFCSRKGQDEAHGPLGEAIGFPAPLQVGHFSEQEVAAVQVVSHQEKGLLADHILEVLEQVHVAGHVFLGQGIPQGKGRGIVQVVGLEGADGADPVGLGTVVALDGFGDALKILP</sequence>
<dbReference type="Proteomes" id="UP000005551">
    <property type="component" value="Unassembled WGS sequence"/>
</dbReference>
<protein>
    <submittedName>
        <fullName evidence="1">Uncharacterized protein</fullName>
    </submittedName>
</protein>
<dbReference type="RefSeq" id="WP_009056458.1">
    <property type="nucleotide sequence ID" value="NZ_AJYA01000040.1"/>
</dbReference>
<organism evidence="1 2">
    <name type="scientific">Nitritalea halalkaliphila LW7</name>
    <dbReference type="NCBI Taxonomy" id="1189621"/>
    <lineage>
        <taxon>Bacteria</taxon>
        <taxon>Pseudomonadati</taxon>
        <taxon>Bacteroidota</taxon>
        <taxon>Cytophagia</taxon>
        <taxon>Cytophagales</taxon>
        <taxon>Cyclobacteriaceae</taxon>
        <taxon>Nitritalea</taxon>
    </lineage>
</organism>
<dbReference type="AlphaFoldDB" id="I5BYE5"/>
<evidence type="ECO:0000313" key="1">
    <source>
        <dbReference type="EMBL" id="EIM74597.1"/>
    </source>
</evidence>
<accession>I5BYE5</accession>
<proteinExistence type="predicted"/>
<evidence type="ECO:0000313" key="2">
    <source>
        <dbReference type="Proteomes" id="UP000005551"/>
    </source>
</evidence>
<keyword evidence="2" id="KW-1185">Reference proteome</keyword>
<reference evidence="1 2" key="1">
    <citation type="submission" date="2012-05" db="EMBL/GenBank/DDBJ databases">
        <title>Genome sequence of Nitritalea halalkaliphila LW7.</title>
        <authorList>
            <person name="Jangir P.K."/>
            <person name="Singh A."/>
            <person name="Shivaji S."/>
            <person name="Sharma R."/>
        </authorList>
    </citation>
    <scope>NUCLEOTIDE SEQUENCE [LARGE SCALE GENOMIC DNA]</scope>
    <source>
        <strain evidence="1 2">LW7</strain>
    </source>
</reference>
<dbReference type="EMBL" id="AJYA01000040">
    <property type="protein sequence ID" value="EIM74597.1"/>
    <property type="molecule type" value="Genomic_DNA"/>
</dbReference>
<name>I5BYE5_9BACT</name>
<dbReference type="STRING" id="1189621.A3SI_15508"/>